<keyword evidence="2" id="KW-1185">Reference proteome</keyword>
<dbReference type="RefSeq" id="WP_130937326.1">
    <property type="nucleotide sequence ID" value="NZ_BMEE01000003.1"/>
</dbReference>
<name>A0A4Q9FP46_9FLAO</name>
<sequence>MKKQIHILIFSLITTLAFGQTEKEPFWSTYIESNRIEIGLKHYDSLNLKKAYRIWTHYQVVELIKITDSTYSGTLTNFITHNKKRNKTEVIYQKIKIPNRIVKKLIKFLNAENIETLKDCSEIENYPKGFDGKTYIFEIGDGKTRRVYSYWEPENKRYQNPEMIEIKNVRNILNAINTEFNLWKYFKDFRERLPKGSYSYGMINMIKT</sequence>
<gene>
    <name evidence="1" type="ORF">EYD46_11675</name>
</gene>
<evidence type="ECO:0000313" key="2">
    <source>
        <dbReference type="Proteomes" id="UP000292372"/>
    </source>
</evidence>
<comment type="caution">
    <text evidence="1">The sequence shown here is derived from an EMBL/GenBank/DDBJ whole genome shotgun (WGS) entry which is preliminary data.</text>
</comment>
<reference evidence="1 2" key="1">
    <citation type="journal article" date="2015" name="Int. J. Syst. Evol. Microbiol.">
        <title>Hyunsoonleella pacifica sp. nov., isolated from seawater of South Pacific Gyre.</title>
        <authorList>
            <person name="Gao X."/>
            <person name="Zhang Z."/>
            <person name="Dai X."/>
            <person name="Zhang X.H."/>
        </authorList>
    </citation>
    <scope>NUCLEOTIDE SEQUENCE [LARGE SCALE GENOMIC DNA]</scope>
    <source>
        <strain evidence="1 2">SW033</strain>
    </source>
</reference>
<protein>
    <submittedName>
        <fullName evidence="1">Uncharacterized protein</fullName>
    </submittedName>
</protein>
<dbReference type="OrthoDB" id="1421512at2"/>
<dbReference type="AlphaFoldDB" id="A0A4Q9FP46"/>
<dbReference type="Proteomes" id="UP000292372">
    <property type="component" value="Unassembled WGS sequence"/>
</dbReference>
<accession>A0A4Q9FP46</accession>
<organism evidence="1 2">
    <name type="scientific">Hyunsoonleella pacifica</name>
    <dbReference type="NCBI Taxonomy" id="1080224"/>
    <lineage>
        <taxon>Bacteria</taxon>
        <taxon>Pseudomonadati</taxon>
        <taxon>Bacteroidota</taxon>
        <taxon>Flavobacteriia</taxon>
        <taxon>Flavobacteriales</taxon>
        <taxon>Flavobacteriaceae</taxon>
    </lineage>
</organism>
<evidence type="ECO:0000313" key="1">
    <source>
        <dbReference type="EMBL" id="TBN15774.1"/>
    </source>
</evidence>
<proteinExistence type="predicted"/>
<dbReference type="EMBL" id="SIRS01000004">
    <property type="protein sequence ID" value="TBN15774.1"/>
    <property type="molecule type" value="Genomic_DNA"/>
</dbReference>